<dbReference type="InterPro" id="IPR004245">
    <property type="entry name" value="DUF229"/>
</dbReference>
<protein>
    <submittedName>
        <fullName evidence="1">Uncharacterized protein</fullName>
    </submittedName>
</protein>
<dbReference type="Pfam" id="PF02995">
    <property type="entry name" value="DUF229"/>
    <property type="match status" value="1"/>
</dbReference>
<proteinExistence type="predicted"/>
<name>A0A2G9V2C5_TELCI</name>
<accession>A0A2G9V2C5</accession>
<evidence type="ECO:0000313" key="1">
    <source>
        <dbReference type="EMBL" id="PIO75890.1"/>
    </source>
</evidence>
<dbReference type="AlphaFoldDB" id="A0A2G9V2C5"/>
<gene>
    <name evidence="1" type="ORF">TELCIR_02050</name>
</gene>
<dbReference type="EMBL" id="KZ345097">
    <property type="protein sequence ID" value="PIO75890.1"/>
    <property type="molecule type" value="Genomic_DNA"/>
</dbReference>
<dbReference type="PANTHER" id="PTHR10974">
    <property type="entry name" value="FI08016P-RELATED"/>
    <property type="match status" value="1"/>
</dbReference>
<dbReference type="GO" id="GO:0005615">
    <property type="term" value="C:extracellular space"/>
    <property type="evidence" value="ECO:0007669"/>
    <property type="project" value="TreeGrafter"/>
</dbReference>
<sequence>MVGANSRGNGFVLVFGKSVEPGSRDLVGLPPLIPDWNTTEMCEKYLDGYSYHLKEYSSLGYKTMLAFDYTQGLAYYPNCSGFREREADHIWKPFEIRLLESSRFNKYKRSCGERHLEMLDYMEKFMKAYPVYMLVSQPSFASDFFRIFRFNKTTKNNIFLSGCSPEMVFVVSNGYIF</sequence>
<evidence type="ECO:0000313" key="2">
    <source>
        <dbReference type="Proteomes" id="UP000230423"/>
    </source>
</evidence>
<reference evidence="1 2" key="1">
    <citation type="submission" date="2015-09" db="EMBL/GenBank/DDBJ databases">
        <title>Draft genome of the parasitic nematode Teladorsagia circumcincta isolate WARC Sus (inbred).</title>
        <authorList>
            <person name="Mitreva M."/>
        </authorList>
    </citation>
    <scope>NUCLEOTIDE SEQUENCE [LARGE SCALE GENOMIC DNA]</scope>
    <source>
        <strain evidence="1 2">S</strain>
    </source>
</reference>
<dbReference type="Proteomes" id="UP000230423">
    <property type="component" value="Unassembled WGS sequence"/>
</dbReference>
<dbReference type="PANTHER" id="PTHR10974:SF75">
    <property type="entry name" value="SULFATASE DOMAIN-CONTAINING PROTEIN"/>
    <property type="match status" value="1"/>
</dbReference>
<dbReference type="OrthoDB" id="5860544at2759"/>
<keyword evidence="2" id="KW-1185">Reference proteome</keyword>
<organism evidence="1 2">
    <name type="scientific">Teladorsagia circumcincta</name>
    <name type="common">Brown stomach worm</name>
    <name type="synonym">Ostertagia circumcincta</name>
    <dbReference type="NCBI Taxonomy" id="45464"/>
    <lineage>
        <taxon>Eukaryota</taxon>
        <taxon>Metazoa</taxon>
        <taxon>Ecdysozoa</taxon>
        <taxon>Nematoda</taxon>
        <taxon>Chromadorea</taxon>
        <taxon>Rhabditida</taxon>
        <taxon>Rhabditina</taxon>
        <taxon>Rhabditomorpha</taxon>
        <taxon>Strongyloidea</taxon>
        <taxon>Trichostrongylidae</taxon>
        <taxon>Teladorsagia</taxon>
    </lineage>
</organism>